<evidence type="ECO:0000313" key="3">
    <source>
        <dbReference type="EMBL" id="AZL59073.1"/>
    </source>
</evidence>
<feature type="transmembrane region" description="Helical" evidence="1">
    <location>
        <begin position="176"/>
        <end position="195"/>
    </location>
</feature>
<evidence type="ECO:0000313" key="4">
    <source>
        <dbReference type="Proteomes" id="UP000282002"/>
    </source>
</evidence>
<keyword evidence="4" id="KW-1185">Reference proteome</keyword>
<dbReference type="EMBL" id="CP034328">
    <property type="protein sequence ID" value="AZL59073.1"/>
    <property type="molecule type" value="Genomic_DNA"/>
</dbReference>
<reference evidence="3 4" key="1">
    <citation type="submission" date="2018-12" db="EMBL/GenBank/DDBJ databases">
        <title>Complete genome sequencing of Tabrizicola sp. K13M18.</title>
        <authorList>
            <person name="Bae J.-W."/>
        </authorList>
    </citation>
    <scope>NUCLEOTIDE SEQUENCE [LARGE SCALE GENOMIC DNA]</scope>
    <source>
        <strain evidence="3 4">K13M18</strain>
    </source>
</reference>
<dbReference type="Pfam" id="PF07786">
    <property type="entry name" value="HGSNAT_cat"/>
    <property type="match status" value="1"/>
</dbReference>
<dbReference type="OrthoDB" id="9807591at2"/>
<name>A0A3S8U640_9RHOB</name>
<keyword evidence="1" id="KW-0812">Transmembrane</keyword>
<feature type="transmembrane region" description="Helical" evidence="1">
    <location>
        <begin position="216"/>
        <end position="236"/>
    </location>
</feature>
<organism evidence="3 4">
    <name type="scientific">Tabrizicola piscis</name>
    <dbReference type="NCBI Taxonomy" id="2494374"/>
    <lineage>
        <taxon>Bacteria</taxon>
        <taxon>Pseudomonadati</taxon>
        <taxon>Pseudomonadota</taxon>
        <taxon>Alphaproteobacteria</taxon>
        <taxon>Rhodobacterales</taxon>
        <taxon>Paracoccaceae</taxon>
        <taxon>Tabrizicola</taxon>
    </lineage>
</organism>
<sequence>MNAAPLQNRLITLDLARTLAILCMVVFHFTFDLALFGYIPFDTMSQPFWYYFARMIAGSFLFLSGVSLWLAHGQGIRWPAFWWRFAKVAGGAALVTIASIWFVPGGTILFGILHAIAAASLLGLVALRLPWVVTLSLAAVIFATAFLYRSPAFDPIWLVWTGLGETRPMMGDYVPLIPWAAPALAGVAFAKALRVDQWRRAAPSRAMRLLAFPGRHSLIIYLIHQPILIGLFNAWASVANG</sequence>
<gene>
    <name evidence="3" type="ORF">EI545_09615</name>
</gene>
<dbReference type="AlphaFoldDB" id="A0A3S8U640"/>
<evidence type="ECO:0000256" key="1">
    <source>
        <dbReference type="SAM" id="Phobius"/>
    </source>
</evidence>
<feature type="transmembrane region" description="Helical" evidence="1">
    <location>
        <begin position="51"/>
        <end position="70"/>
    </location>
</feature>
<feature type="transmembrane region" description="Helical" evidence="1">
    <location>
        <begin position="82"/>
        <end position="102"/>
    </location>
</feature>
<dbReference type="RefSeq" id="WP_125325270.1">
    <property type="nucleotide sequence ID" value="NZ_CP034328.1"/>
</dbReference>
<keyword evidence="1" id="KW-1133">Transmembrane helix</keyword>
<feature type="transmembrane region" description="Helical" evidence="1">
    <location>
        <begin position="131"/>
        <end position="148"/>
    </location>
</feature>
<feature type="transmembrane region" description="Helical" evidence="1">
    <location>
        <begin position="108"/>
        <end position="126"/>
    </location>
</feature>
<keyword evidence="1" id="KW-0472">Membrane</keyword>
<proteinExistence type="predicted"/>
<dbReference type="InterPro" id="IPR012429">
    <property type="entry name" value="HGSNAT_cat"/>
</dbReference>
<accession>A0A3S8U640</accession>
<feature type="transmembrane region" description="Helical" evidence="1">
    <location>
        <begin position="19"/>
        <end position="39"/>
    </location>
</feature>
<evidence type="ECO:0000259" key="2">
    <source>
        <dbReference type="Pfam" id="PF07786"/>
    </source>
</evidence>
<protein>
    <submittedName>
        <fullName evidence="3">DUF1624 domain-containing protein</fullName>
    </submittedName>
</protein>
<feature type="domain" description="Heparan-alpha-glucosaminide N-acetyltransferase catalytic" evidence="2">
    <location>
        <begin position="9"/>
        <end position="226"/>
    </location>
</feature>
<dbReference type="Proteomes" id="UP000282002">
    <property type="component" value="Chromosome"/>
</dbReference>
<dbReference type="KEGG" id="taw:EI545_09615"/>